<proteinExistence type="inferred from homology"/>
<evidence type="ECO:0000313" key="9">
    <source>
        <dbReference type="EMBL" id="MDN4476547.1"/>
    </source>
</evidence>
<dbReference type="HAMAP" id="MF_00375">
    <property type="entry name" value="HemL_aminotrans_3"/>
    <property type="match status" value="1"/>
</dbReference>
<evidence type="ECO:0000256" key="8">
    <source>
        <dbReference type="HAMAP-Rule" id="MF_00375"/>
    </source>
</evidence>
<dbReference type="EC" id="5.4.3.8" evidence="8"/>
<reference evidence="9" key="1">
    <citation type="submission" date="2023-06" db="EMBL/GenBank/DDBJ databases">
        <title>Sysu t00192.</title>
        <authorList>
            <person name="Gao L."/>
            <person name="Fang B.-Z."/>
            <person name="Li W.-J."/>
        </authorList>
    </citation>
    <scope>NUCLEOTIDE SEQUENCE</scope>
    <source>
        <strain evidence="9">SYSU T00192</strain>
    </source>
</reference>
<dbReference type="EMBL" id="JAUHPW010000009">
    <property type="protein sequence ID" value="MDN4476547.1"/>
    <property type="molecule type" value="Genomic_DNA"/>
</dbReference>
<protein>
    <recommendedName>
        <fullName evidence="8">Glutamate-1-semialdehyde 2,1-aminomutase</fullName>
        <shortName evidence="8">GSA</shortName>
        <ecNumber evidence="8">5.4.3.8</ecNumber>
    </recommendedName>
    <alternativeName>
        <fullName evidence="8">Glutamate-1-semialdehyde aminotransferase</fullName>
        <shortName evidence="8">GSA-AT</shortName>
    </alternativeName>
</protein>
<sequence length="437" mass="45020">MSSYSERARAILPGGVNSPVRAWNGVGGEPVPIAEAHGSRIVDADGREMIDLVASWGPAILGHAKPEVVAAVQAAAAKGLSFGATTEAEVELAEIIRDRYAPAERVRLVSTGTEATMTAIRLARAATGRTRIVKFAGCYHGHSDALLVAAGSGLATAGVPDSAGVTPGAAQDTLVLPYGDEAALTDAFAEHGAEIAGVIVEAAPANMGVIQPPAGFNRLISTLCRNEGAVMILDEVLTGFRAGPAGCWGIERDHDLAAGLDPWTPDLVTFGKVIGGGLPVAALGGRRDLMEQLAPLGPVYQAGTLSGNPVAVAAGLATMRLLDDDVHAHVARIASSLADGVSGALTERGITHAVGRAGTLFSVFLGLDEAPVTFDEVSRQDTAAFARLFHALRREGVALPPSAYEAWFVSAAHSVNDVRHIVSTVAHWADAEVAARV</sequence>
<comment type="cofactor">
    <cofactor evidence="2 8">
        <name>pyridoxal 5'-phosphate</name>
        <dbReference type="ChEBI" id="CHEBI:597326"/>
    </cofactor>
</comment>
<evidence type="ECO:0000256" key="6">
    <source>
        <dbReference type="ARBA" id="ARBA00023235"/>
    </source>
</evidence>
<gene>
    <name evidence="8" type="primary">hemL</name>
    <name evidence="9" type="ORF">QQX09_11840</name>
</gene>
<dbReference type="CDD" id="cd00610">
    <property type="entry name" value="OAT_like"/>
    <property type="match status" value="1"/>
</dbReference>
<keyword evidence="6 8" id="KW-0413">Isomerase</keyword>
<evidence type="ECO:0000256" key="2">
    <source>
        <dbReference type="ARBA" id="ARBA00001933"/>
    </source>
</evidence>
<comment type="pathway">
    <text evidence="3">Porphyrin-containing compound metabolism; protoporphyrin-IX biosynthesis; 5-aminolevulinate from L-glutamyl-tRNA(Glu): step 2/2.</text>
</comment>
<dbReference type="GO" id="GO:0042286">
    <property type="term" value="F:glutamate-1-semialdehyde 2,1-aminomutase activity"/>
    <property type="evidence" value="ECO:0007669"/>
    <property type="project" value="UniProtKB-EC"/>
</dbReference>
<evidence type="ECO:0000256" key="3">
    <source>
        <dbReference type="ARBA" id="ARBA00004819"/>
    </source>
</evidence>
<keyword evidence="8" id="KW-0963">Cytoplasm</keyword>
<dbReference type="Pfam" id="PF00202">
    <property type="entry name" value="Aminotran_3"/>
    <property type="match status" value="1"/>
</dbReference>
<comment type="subunit">
    <text evidence="8">Homodimer.</text>
</comment>
<dbReference type="SUPFAM" id="SSF53383">
    <property type="entry name" value="PLP-dependent transferases"/>
    <property type="match status" value="1"/>
</dbReference>
<evidence type="ECO:0000256" key="4">
    <source>
        <dbReference type="ARBA" id="ARBA00008981"/>
    </source>
</evidence>
<comment type="catalytic activity">
    <reaction evidence="1 8">
        <text>(S)-4-amino-5-oxopentanoate = 5-aminolevulinate</text>
        <dbReference type="Rhea" id="RHEA:14265"/>
        <dbReference type="ChEBI" id="CHEBI:57501"/>
        <dbReference type="ChEBI" id="CHEBI:356416"/>
        <dbReference type="EC" id="5.4.3.8"/>
    </reaction>
</comment>
<dbReference type="Gene3D" id="3.90.1150.10">
    <property type="entry name" value="Aspartate Aminotransferase, domain 1"/>
    <property type="match status" value="1"/>
</dbReference>
<dbReference type="InterPro" id="IPR015424">
    <property type="entry name" value="PyrdxlP-dep_Trfase"/>
</dbReference>
<dbReference type="Proteomes" id="UP001172728">
    <property type="component" value="Unassembled WGS sequence"/>
</dbReference>
<dbReference type="InterPro" id="IPR004639">
    <property type="entry name" value="4pyrrol_synth_GluAld_NH2Trfase"/>
</dbReference>
<dbReference type="PANTHER" id="PTHR43713">
    <property type="entry name" value="GLUTAMATE-1-SEMIALDEHYDE 2,1-AMINOMUTASE"/>
    <property type="match status" value="1"/>
</dbReference>
<dbReference type="Gene3D" id="3.40.640.10">
    <property type="entry name" value="Type I PLP-dependent aspartate aminotransferase-like (Major domain)"/>
    <property type="match status" value="1"/>
</dbReference>
<feature type="modified residue" description="N6-(pyridoxal phosphate)lysine" evidence="8">
    <location>
        <position position="272"/>
    </location>
</feature>
<evidence type="ECO:0000256" key="5">
    <source>
        <dbReference type="ARBA" id="ARBA00022898"/>
    </source>
</evidence>
<keyword evidence="10" id="KW-1185">Reference proteome</keyword>
<keyword evidence="5 8" id="KW-0663">Pyridoxal phosphate</keyword>
<dbReference type="RefSeq" id="WP_301134962.1">
    <property type="nucleotide sequence ID" value="NZ_JAUHPW010000009.1"/>
</dbReference>
<dbReference type="InterPro" id="IPR005814">
    <property type="entry name" value="Aminotrans_3"/>
</dbReference>
<comment type="caution">
    <text evidence="9">The sequence shown here is derived from an EMBL/GenBank/DDBJ whole genome shotgun (WGS) entry which is preliminary data.</text>
</comment>
<name>A0ABT8GBW3_9MICO</name>
<dbReference type="PANTHER" id="PTHR43713:SF3">
    <property type="entry name" value="GLUTAMATE-1-SEMIALDEHYDE 2,1-AMINOMUTASE 1, CHLOROPLASTIC-RELATED"/>
    <property type="match status" value="1"/>
</dbReference>
<accession>A0ABT8GBW3</accession>
<evidence type="ECO:0000256" key="7">
    <source>
        <dbReference type="ARBA" id="ARBA00023244"/>
    </source>
</evidence>
<evidence type="ECO:0000313" key="10">
    <source>
        <dbReference type="Proteomes" id="UP001172728"/>
    </source>
</evidence>
<dbReference type="InterPro" id="IPR015422">
    <property type="entry name" value="PyrdxlP-dep_Trfase_small"/>
</dbReference>
<dbReference type="InterPro" id="IPR015421">
    <property type="entry name" value="PyrdxlP-dep_Trfase_major"/>
</dbReference>
<keyword evidence="7 8" id="KW-0627">Porphyrin biosynthesis</keyword>
<dbReference type="NCBIfam" id="NF000818">
    <property type="entry name" value="PRK00062.1"/>
    <property type="match status" value="1"/>
</dbReference>
<organism evidence="9 10">
    <name type="scientific">Demequina litoralis</name>
    <dbReference type="NCBI Taxonomy" id="3051660"/>
    <lineage>
        <taxon>Bacteria</taxon>
        <taxon>Bacillati</taxon>
        <taxon>Actinomycetota</taxon>
        <taxon>Actinomycetes</taxon>
        <taxon>Micrococcales</taxon>
        <taxon>Demequinaceae</taxon>
        <taxon>Demequina</taxon>
    </lineage>
</organism>
<comment type="subcellular location">
    <subcellularLocation>
        <location evidence="8">Cytoplasm</location>
    </subcellularLocation>
</comment>
<comment type="similarity">
    <text evidence="4 8">Belongs to the class-III pyridoxal-phosphate-dependent aminotransferase family. HemL subfamily.</text>
</comment>
<evidence type="ECO:0000256" key="1">
    <source>
        <dbReference type="ARBA" id="ARBA00001579"/>
    </source>
</evidence>